<gene>
    <name evidence="6" type="ORF">GCM10023352_11780</name>
</gene>
<dbReference type="SUPFAM" id="SSF116734">
    <property type="entry name" value="DNA methylase specificity domain"/>
    <property type="match status" value="2"/>
</dbReference>
<feature type="domain" description="Type I restriction modification DNA specificity" evidence="5">
    <location>
        <begin position="32"/>
        <end position="167"/>
    </location>
</feature>
<dbReference type="Pfam" id="PF01420">
    <property type="entry name" value="Methylase_S"/>
    <property type="match status" value="1"/>
</dbReference>
<keyword evidence="3" id="KW-0238">DNA-binding</keyword>
<evidence type="ECO:0000313" key="6">
    <source>
        <dbReference type="EMBL" id="GAA4794531.1"/>
    </source>
</evidence>
<keyword evidence="2" id="KW-0680">Restriction system</keyword>
<dbReference type="EMBL" id="BAABKP010000001">
    <property type="protein sequence ID" value="GAA4794531.1"/>
    <property type="molecule type" value="Genomic_DNA"/>
</dbReference>
<accession>A0ABP9BHQ7</accession>
<name>A0ABP9BHQ7_9MICC</name>
<dbReference type="PANTHER" id="PTHR30408">
    <property type="entry name" value="TYPE-1 RESTRICTION ENZYME ECOKI SPECIFICITY PROTEIN"/>
    <property type="match status" value="1"/>
</dbReference>
<evidence type="ECO:0000256" key="1">
    <source>
        <dbReference type="ARBA" id="ARBA00010923"/>
    </source>
</evidence>
<protein>
    <recommendedName>
        <fullName evidence="5">Type I restriction modification DNA specificity domain-containing protein</fullName>
    </recommendedName>
</protein>
<keyword evidence="7" id="KW-1185">Reference proteome</keyword>
<organism evidence="6 7">
    <name type="scientific">Rothia endophytica</name>
    <dbReference type="NCBI Taxonomy" id="1324766"/>
    <lineage>
        <taxon>Bacteria</taxon>
        <taxon>Bacillati</taxon>
        <taxon>Actinomycetota</taxon>
        <taxon>Actinomycetes</taxon>
        <taxon>Micrococcales</taxon>
        <taxon>Micrococcaceae</taxon>
        <taxon>Rothia</taxon>
    </lineage>
</organism>
<sequence length="386" mass="43236">MAAKTAQLKYLAKVTLGKMLQPAESIQVGQEMKPYLKASSITTSGLNLDALQEMPFSSKEQSHLDLRKNDVVVVEGGSIGRSAYIKEDLPGIHFQNSVNRVRPLPGNDGRYINYALMVLEQSGYFESITNQATISHLTAEKLERVPIPLRSFEEQKRIADELDRELAEIDNLIADVQRLESLEQERIVAERDWAFEQSETSVPLRYIAQFITSGSRGWGDYVGSVGSPFMRITNLRRDSVEPDLSNLLYVDTARLPNNEGKRSQLQVGDIIISITADLGSVTVVDERIAGGYVSQHLALVRIDAEKYDPHQIAEAILSSKIKNQIAQKSYGGTKMQLSLMDINDLIIPISNNHHSNNTPSFKKIYKVIFEKRKSILNKIYSQTLGK</sequence>
<comment type="caution">
    <text evidence="6">The sequence shown here is derived from an EMBL/GenBank/DDBJ whole genome shotgun (WGS) entry which is preliminary data.</text>
</comment>
<dbReference type="RefSeq" id="WP_345445543.1">
    <property type="nucleotide sequence ID" value="NZ_BAABKP010000001.1"/>
</dbReference>
<feature type="coiled-coil region" evidence="4">
    <location>
        <begin position="152"/>
        <end position="182"/>
    </location>
</feature>
<dbReference type="InterPro" id="IPR044946">
    <property type="entry name" value="Restrct_endonuc_typeI_TRD_sf"/>
</dbReference>
<evidence type="ECO:0000259" key="5">
    <source>
        <dbReference type="Pfam" id="PF01420"/>
    </source>
</evidence>
<evidence type="ECO:0000313" key="7">
    <source>
        <dbReference type="Proteomes" id="UP001500187"/>
    </source>
</evidence>
<keyword evidence="4" id="KW-0175">Coiled coil</keyword>
<evidence type="ECO:0000256" key="3">
    <source>
        <dbReference type="ARBA" id="ARBA00023125"/>
    </source>
</evidence>
<evidence type="ECO:0000256" key="4">
    <source>
        <dbReference type="SAM" id="Coils"/>
    </source>
</evidence>
<dbReference type="InterPro" id="IPR052021">
    <property type="entry name" value="Type-I_RS_S_subunit"/>
</dbReference>
<dbReference type="PANTHER" id="PTHR30408:SF12">
    <property type="entry name" value="TYPE I RESTRICTION ENZYME MJAVIII SPECIFICITY SUBUNIT"/>
    <property type="match status" value="1"/>
</dbReference>
<comment type="similarity">
    <text evidence="1">Belongs to the type-I restriction system S methylase family.</text>
</comment>
<proteinExistence type="inferred from homology"/>
<dbReference type="Proteomes" id="UP001500187">
    <property type="component" value="Unassembled WGS sequence"/>
</dbReference>
<evidence type="ECO:0000256" key="2">
    <source>
        <dbReference type="ARBA" id="ARBA00022747"/>
    </source>
</evidence>
<reference evidence="7" key="1">
    <citation type="journal article" date="2019" name="Int. J. Syst. Evol. Microbiol.">
        <title>The Global Catalogue of Microorganisms (GCM) 10K type strain sequencing project: providing services to taxonomists for standard genome sequencing and annotation.</title>
        <authorList>
            <consortium name="The Broad Institute Genomics Platform"/>
            <consortium name="The Broad Institute Genome Sequencing Center for Infectious Disease"/>
            <person name="Wu L."/>
            <person name="Ma J."/>
        </authorList>
    </citation>
    <scope>NUCLEOTIDE SEQUENCE [LARGE SCALE GENOMIC DNA]</scope>
    <source>
        <strain evidence="7">JCM 18541</strain>
    </source>
</reference>
<dbReference type="Gene3D" id="3.90.220.20">
    <property type="entry name" value="DNA methylase specificity domains"/>
    <property type="match status" value="2"/>
</dbReference>
<dbReference type="InterPro" id="IPR000055">
    <property type="entry name" value="Restrct_endonuc_typeI_TRD"/>
</dbReference>